<evidence type="ECO:0000256" key="1">
    <source>
        <dbReference type="SAM" id="MobiDB-lite"/>
    </source>
</evidence>
<dbReference type="InParanoid" id="A0A0G4GM82"/>
<name>A0A0G4GM82_VITBC</name>
<dbReference type="OrthoDB" id="418579at2759"/>
<proteinExistence type="predicted"/>
<dbReference type="VEuPathDB" id="CryptoDB:Vbra_10078"/>
<gene>
    <name evidence="2" type="ORF">Vbra_10078</name>
</gene>
<feature type="region of interest" description="Disordered" evidence="1">
    <location>
        <begin position="444"/>
        <end position="523"/>
    </location>
</feature>
<dbReference type="Gene3D" id="3.20.20.70">
    <property type="entry name" value="Aldolase class I"/>
    <property type="match status" value="1"/>
</dbReference>
<protein>
    <submittedName>
        <fullName evidence="2">Uncharacterized protein</fullName>
    </submittedName>
</protein>
<dbReference type="Proteomes" id="UP000041254">
    <property type="component" value="Unassembled WGS sequence"/>
</dbReference>
<reference evidence="2 3" key="1">
    <citation type="submission" date="2014-11" db="EMBL/GenBank/DDBJ databases">
        <authorList>
            <person name="Zhu J."/>
            <person name="Qi W."/>
            <person name="Song R."/>
        </authorList>
    </citation>
    <scope>NUCLEOTIDE SEQUENCE [LARGE SCALE GENOMIC DNA]</scope>
</reference>
<dbReference type="EMBL" id="CDMY01000718">
    <property type="protein sequence ID" value="CEM31294.1"/>
    <property type="molecule type" value="Genomic_DNA"/>
</dbReference>
<dbReference type="InterPro" id="IPR013785">
    <property type="entry name" value="Aldolase_TIM"/>
</dbReference>
<evidence type="ECO:0000313" key="3">
    <source>
        <dbReference type="Proteomes" id="UP000041254"/>
    </source>
</evidence>
<sequence length="882" mass="96665">MASAAGSRTIADALRRCNSRDILDMSCREPVTNSPFGHTAVTKLEIFRRIRQLGMRNVAALAWYDDYSPVEDQFLELLVAEEPLLNGIVVMFPTGDQSALAKLRASSIPNVFIDVYLSPRNQRGAVDASSGPQTHLQQTLQSILEHFKAISGQRQPPPNCGVNLDWKYRYHIYVNLVDLCDAPIGTPATDAVIAYLKHANIPNVTHICFEEFRGDWTHEKYGEVAALLRSHFPRGRYKLLVHAHAGAVANDTGACTLEAVKHGADGIWSAFLPDAAQVGHNASIRFLSDLWRFDHPTVDHFYSFDKMIPLARELHELSFPGVPIDPRCPIYGAHAAAWVNQAFRHQDNSPHAFPAEAFGGFNRSRIAPMISDDTTIAGRVGEVVGTSFTGLPLERQQEVARRIRRCMHAVLADGRRYDFDHPEIVKWIYQHVSLLRADEEVAAPSAQTEPLPAIRDSQPVPATQRVPSVPLASDGDHTDIDTAMAGEQNIEIAPQTNRSSDASAEDGDASATHLASPSSQRRPLAGLQRIGTIELGGNPEENRAAVDRLRDVLTSRGCRRSLTQLVVAMSFCRINSSVLPVLQSVESLHSSCCRADADVVFEARRVESFDLSLFYSDDFPHSPSPLFMMAMQAVARKARQVLYIISQHDLTHPVDSPSQAAIDIAKTLKFDNAHTAFDDQQVCVRNAPGFVLPADTPSPRPAIIEYLQPLPTDTELHIRSPVGGAAGRLLTQKMRRKVSVSFTRSVSPEDRRGVLEGLGEERQVSTVRFAMGGRSSVSLTEGAFDGWRSNSFPSIECIVMDLAVPRELEATAAVELICGGIESVVGAVGGLEELTMFVRGAEAARTAVQRLLPTGTDIGNNFTIGTIWEVPSTIVLAAIRRC</sequence>
<evidence type="ECO:0000313" key="2">
    <source>
        <dbReference type="EMBL" id="CEM31294.1"/>
    </source>
</evidence>
<accession>A0A0G4GM82</accession>
<organism evidence="2 3">
    <name type="scientific">Vitrella brassicaformis (strain CCMP3155)</name>
    <dbReference type="NCBI Taxonomy" id="1169540"/>
    <lineage>
        <taxon>Eukaryota</taxon>
        <taxon>Sar</taxon>
        <taxon>Alveolata</taxon>
        <taxon>Colpodellida</taxon>
        <taxon>Vitrellaceae</taxon>
        <taxon>Vitrella</taxon>
    </lineage>
</organism>
<dbReference type="AlphaFoldDB" id="A0A0G4GM82"/>
<keyword evidence="3" id="KW-1185">Reference proteome</keyword>